<reference evidence="1" key="1">
    <citation type="submission" date="2019-10" db="EMBL/GenBank/DDBJ databases">
        <title>Conservation and host-specific expression of non-tandemly repeated heterogenous ribosome RNA gene in arbuscular mycorrhizal fungi.</title>
        <authorList>
            <person name="Maeda T."/>
            <person name="Kobayashi Y."/>
            <person name="Nakagawa T."/>
            <person name="Ezawa T."/>
            <person name="Yamaguchi K."/>
            <person name="Bino T."/>
            <person name="Nishimoto Y."/>
            <person name="Shigenobu S."/>
            <person name="Kawaguchi M."/>
        </authorList>
    </citation>
    <scope>NUCLEOTIDE SEQUENCE</scope>
    <source>
        <strain evidence="1">HR1</strain>
    </source>
</reference>
<comment type="caution">
    <text evidence="1">The sequence shown here is derived from an EMBL/GenBank/DDBJ whole genome shotgun (WGS) entry which is preliminary data.</text>
</comment>
<sequence length="282" mass="32099">MSTTSSLFAITPTPSASVPLIITLTTNFTTNEKQDHLFDVDRALEIPMEDFNDKWIKQSKAIRSLVEIEAAKNYSPPAITSAVKEYVTLELGLGECACELRRKEVANIKYKVRGPTEAHLIRNVDLRLDISESISFLTEQGYHVESYRVPQRSTKGAHFFVSSEDMNTVAEALTIIRNKCCRWSPHYILSDQSNIEAKSITKSFPSMTAGEQEYQVLLCVVHIMRTWMQRIHEKKPQDIMIAAMHKRTKIGCESLIQDAINHCSVPSIQNYIKRNYAKNTEK</sequence>
<proteinExistence type="predicted"/>
<name>A0A8H3LSS3_9GLOM</name>
<dbReference type="Proteomes" id="UP000615446">
    <property type="component" value="Unassembled WGS sequence"/>
</dbReference>
<evidence type="ECO:0000313" key="1">
    <source>
        <dbReference type="EMBL" id="GES94242.1"/>
    </source>
</evidence>
<accession>A0A8H3LSS3</accession>
<evidence type="ECO:0008006" key="3">
    <source>
        <dbReference type="Google" id="ProtNLM"/>
    </source>
</evidence>
<protein>
    <recommendedName>
        <fullName evidence="3">MULE transposase domain-containing protein</fullName>
    </recommendedName>
</protein>
<dbReference type="EMBL" id="BLAL01000232">
    <property type="protein sequence ID" value="GES94242.1"/>
    <property type="molecule type" value="Genomic_DNA"/>
</dbReference>
<organism evidence="1 2">
    <name type="scientific">Rhizophagus clarus</name>
    <dbReference type="NCBI Taxonomy" id="94130"/>
    <lineage>
        <taxon>Eukaryota</taxon>
        <taxon>Fungi</taxon>
        <taxon>Fungi incertae sedis</taxon>
        <taxon>Mucoromycota</taxon>
        <taxon>Glomeromycotina</taxon>
        <taxon>Glomeromycetes</taxon>
        <taxon>Glomerales</taxon>
        <taxon>Glomeraceae</taxon>
        <taxon>Rhizophagus</taxon>
    </lineage>
</organism>
<gene>
    <name evidence="1" type="ORF">RCL2_002098400</name>
</gene>
<dbReference type="OrthoDB" id="2438697at2759"/>
<dbReference type="AlphaFoldDB" id="A0A8H3LSS3"/>
<evidence type="ECO:0000313" key="2">
    <source>
        <dbReference type="Proteomes" id="UP000615446"/>
    </source>
</evidence>